<evidence type="ECO:0000313" key="2">
    <source>
        <dbReference type="EMBL" id="CAH9122441.1"/>
    </source>
</evidence>
<keyword evidence="3" id="KW-1185">Reference proteome</keyword>
<evidence type="ECO:0000256" key="1">
    <source>
        <dbReference type="SAM" id="MobiDB-lite"/>
    </source>
</evidence>
<gene>
    <name evidence="2" type="ORF">CEPIT_LOCUS24467</name>
</gene>
<name>A0AAV0EK06_9ASTE</name>
<proteinExistence type="predicted"/>
<organism evidence="2 3">
    <name type="scientific">Cuscuta epithymum</name>
    <dbReference type="NCBI Taxonomy" id="186058"/>
    <lineage>
        <taxon>Eukaryota</taxon>
        <taxon>Viridiplantae</taxon>
        <taxon>Streptophyta</taxon>
        <taxon>Embryophyta</taxon>
        <taxon>Tracheophyta</taxon>
        <taxon>Spermatophyta</taxon>
        <taxon>Magnoliopsida</taxon>
        <taxon>eudicotyledons</taxon>
        <taxon>Gunneridae</taxon>
        <taxon>Pentapetalae</taxon>
        <taxon>asterids</taxon>
        <taxon>lamiids</taxon>
        <taxon>Solanales</taxon>
        <taxon>Convolvulaceae</taxon>
        <taxon>Cuscuteae</taxon>
        <taxon>Cuscuta</taxon>
        <taxon>Cuscuta subgen. Cuscuta</taxon>
    </lineage>
</organism>
<evidence type="ECO:0000313" key="3">
    <source>
        <dbReference type="Proteomes" id="UP001152523"/>
    </source>
</evidence>
<dbReference type="AlphaFoldDB" id="A0AAV0EK06"/>
<reference evidence="2" key="1">
    <citation type="submission" date="2022-07" db="EMBL/GenBank/DDBJ databases">
        <authorList>
            <person name="Macas J."/>
            <person name="Novak P."/>
            <person name="Neumann P."/>
        </authorList>
    </citation>
    <scope>NUCLEOTIDE SEQUENCE</scope>
</reference>
<accession>A0AAV0EK06</accession>
<dbReference type="EMBL" id="CAMAPF010000924">
    <property type="protein sequence ID" value="CAH9122441.1"/>
    <property type="molecule type" value="Genomic_DNA"/>
</dbReference>
<dbReference type="Proteomes" id="UP001152523">
    <property type="component" value="Unassembled WGS sequence"/>
</dbReference>
<comment type="caution">
    <text evidence="2">The sequence shown here is derived from an EMBL/GenBank/DDBJ whole genome shotgun (WGS) entry which is preliminary data.</text>
</comment>
<sequence length="111" mass="12292">MLISFFQQAAAEKFSFPEIKPLDRRDFWTAASQHLGQHSARWRSGFEVRRSGFVGLDSSYFSGDTFLILALFDSIHLDVLTSKAEPALGAVHPGNCIGPPKPKGPQNSPCW</sequence>
<protein>
    <submittedName>
        <fullName evidence="2">Uncharacterized protein</fullName>
    </submittedName>
</protein>
<feature type="region of interest" description="Disordered" evidence="1">
    <location>
        <begin position="91"/>
        <end position="111"/>
    </location>
</feature>